<accession>A0A518B3H2</accession>
<gene>
    <name evidence="4" type="primary">wbbL_2</name>
    <name evidence="4" type="ORF">Pan216_24040</name>
</gene>
<dbReference type="OrthoDB" id="9814612at2"/>
<evidence type="ECO:0000259" key="3">
    <source>
        <dbReference type="Pfam" id="PF13439"/>
    </source>
</evidence>
<keyword evidence="5" id="KW-1185">Reference proteome</keyword>
<dbReference type="CDD" id="cd04186">
    <property type="entry name" value="GT_2_like_c"/>
    <property type="match status" value="1"/>
</dbReference>
<dbReference type="RefSeq" id="WP_145258123.1">
    <property type="nucleotide sequence ID" value="NZ_CP036279.1"/>
</dbReference>
<dbReference type="Gene3D" id="3.40.50.2000">
    <property type="entry name" value="Glycogen Phosphorylase B"/>
    <property type="match status" value="3"/>
</dbReference>
<feature type="region of interest" description="Disordered" evidence="1">
    <location>
        <begin position="866"/>
        <end position="902"/>
    </location>
</feature>
<feature type="domain" description="Glycosyltransferase 2-like" evidence="2">
    <location>
        <begin position="1150"/>
        <end position="1271"/>
    </location>
</feature>
<dbReference type="Gene3D" id="3.90.550.10">
    <property type="entry name" value="Spore Coat Polysaccharide Biosynthesis Protein SpsA, Chain A"/>
    <property type="match status" value="2"/>
</dbReference>
<sequence>MNGEILFFDVANPDHFPLVAEVSRRGHGIILNTPVMIEAATKAGLPFRTWDVFAPADLTTCANEAVGRLVERLRVVTQDPQAMAGFASPRGDVVGQVANPFFQEAVNAYGRAIATTETFEALLASSSLRLIVMGCDNAPWQRVLVELARQRGIATLQLAHGINPQSVAHIAGEMTTLYADYVAVFGERARRSLIGEGNRADRIVVTGAPHWDSFYREEARISREEARRRLGLDPTRPMIVYFATYPGTTTAFFPAVARRLAENQRMVIEALRPLGDEVQLVVRAHPHEASRSQLSANEQRELEEGYRRWLGDQGVSLARWSTDDKVETIRAADAVLFPAPSTAIPEAMILERPVVLLPWLDGHPDLYTTDDGILVASDEAELTASLRLLVREPDAADRVVAKQNASLSDLNAHHDGRATARTADFVASLASGDPPSRPTVEIEVAAKPLRILLVVHRFLPESGGGTERYTHRLAQSLIERGHEVRVMVPVNASANQGVVRESQFEGVPFFQVAIRAEGRATTRNEALSAITKSIVERYAPDVVHFQHPMGFGISLIEALHGQGIPVALTANDFWFACEQIHLVDPSGKVCSGPETVDKCARCLSSRLGSEYESRYPSLVQYIAHRSHALRLALREVDLMICPSKFLKDFFERHGYINPRIVHLPQGANLPAPARRRERLSLPVRLGYFGHLDYRKGTDLMVRAFQRLERGKAELHLHGPGADPSYERSIREMIRPEDDVTFHGGFEPEAMTEVLSTIDIAVVPSRGENYPFVIREILGAGVPVLASDVAGIPEIIEHGRNGLLFRGNDVDDFAVQLQRLVGEPGLIESLREGITPIKTIDGEAMELEALYRDLLATKVVPRLASEVAEERSRGVDEHERRGGATSKSQERVPLPALPPAEPLAERAGEPLVTVLLDATASRHLDQTLTSVLTQTYPNLEVLVACVRTDSHARAVVEHHGREDARIRLVAAEASVSWGSLLNETSGTFIKLLRSGDVLDMRHLERLVPLCERYPRVAFVKCGHRVIDEQGQAADDPAEVSFGKRAEGLLDGKSFTKWKTARHLAYEERASAMLFHRRQLLRVFAHKSTPFENAVAALLDGADVLLTPDTLAYSRTSPISAERVDLLAVAHGLEIRDLPVPTAPGTASGKTSVVIPVFNQVEFTRSCLASLEADPEGVALEIIVVDNGSTDETPAVLEQAATRLPMLHVVRNEENLGFAKACNQGVGRACGEYVLLLNNDTELRRDWLAPLVAILDADPKVAAVGNKLLYPDGRIQHAGVAIAEATGNDPLLAANVFDGSPADVPEADERREYQAVTAACMLLRRSAFEAVGGLDEGYWNGYEDVDLCFSLRAAGWKIVYEPSSVVIHHTSKSGPERFRKVSDNIKRLHEKWLGKVQPDLRLNPDGAVVNQSVGAIRPYSIPEGLAPRRTSAGYRTPIAPLAWQHPHYPDSGMLLGAESDLFALSEESYNICLCKPAGQSTAMAFLDIAKLLYHSFESLGNPCKVSVNHLEENAVNILLGYHLLADPESLLGRRCVIYQLEQLSDNEGWFNPHREAILRNAEAIWDYSEENVRFLKRRGLDHVEHLPIGFHDKLRTMKRTTPDIDVLFYGSRNRRRNQILEALGRHCRIRTLHGMYSEDRDAYIARSKIILNLHFYDAQIAEQARICYLLNNRCFVVSEQSVDRPFSRGIVEAPYEDLVETCLRCLNDDAERYRVAKEGFNTFKQRPMVDLLRRVLHQSSAEGSTLRTS</sequence>
<dbReference type="PANTHER" id="PTHR43179:SF7">
    <property type="entry name" value="RHAMNOSYLTRANSFERASE WBBL"/>
    <property type="match status" value="1"/>
</dbReference>
<dbReference type="InterPro" id="IPR028098">
    <property type="entry name" value="Glyco_trans_4-like_N"/>
</dbReference>
<dbReference type="SUPFAM" id="SSF53756">
    <property type="entry name" value="UDP-Glycosyltransferase/glycogen phosphorylase"/>
    <property type="match status" value="2"/>
</dbReference>
<feature type="compositionally biased region" description="Basic and acidic residues" evidence="1">
    <location>
        <begin position="867"/>
        <end position="881"/>
    </location>
</feature>
<proteinExistence type="predicted"/>
<dbReference type="EC" id="2.4.1.289" evidence="4"/>
<dbReference type="CDD" id="cd03823">
    <property type="entry name" value="GT4_ExpE7-like"/>
    <property type="match status" value="1"/>
</dbReference>
<keyword evidence="4" id="KW-0328">Glycosyltransferase</keyword>
<evidence type="ECO:0000256" key="1">
    <source>
        <dbReference type="SAM" id="MobiDB-lite"/>
    </source>
</evidence>
<organism evidence="4 5">
    <name type="scientific">Kolteria novifilia</name>
    <dbReference type="NCBI Taxonomy" id="2527975"/>
    <lineage>
        <taxon>Bacteria</taxon>
        <taxon>Pseudomonadati</taxon>
        <taxon>Planctomycetota</taxon>
        <taxon>Planctomycetia</taxon>
        <taxon>Kolteriales</taxon>
        <taxon>Kolteriaceae</taxon>
        <taxon>Kolteria</taxon>
    </lineage>
</organism>
<dbReference type="Proteomes" id="UP000317093">
    <property type="component" value="Chromosome"/>
</dbReference>
<dbReference type="PANTHER" id="PTHR43179">
    <property type="entry name" value="RHAMNOSYLTRANSFERASE WBBL"/>
    <property type="match status" value="1"/>
</dbReference>
<protein>
    <submittedName>
        <fullName evidence="4">N-acetylglucosaminyl-diphospho-decaprenol L-rhamnosyltransferase</fullName>
        <ecNumber evidence="4">2.4.1.289</ecNumber>
    </submittedName>
</protein>
<dbReference type="SUPFAM" id="SSF53448">
    <property type="entry name" value="Nucleotide-diphospho-sugar transferases"/>
    <property type="match status" value="2"/>
</dbReference>
<dbReference type="Pfam" id="PF00535">
    <property type="entry name" value="Glycos_transf_2"/>
    <property type="match status" value="1"/>
</dbReference>
<evidence type="ECO:0000313" key="4">
    <source>
        <dbReference type="EMBL" id="QDU61543.1"/>
    </source>
</evidence>
<dbReference type="GO" id="GO:0102096">
    <property type="term" value="F:decaprenyl-N-acetyl-alpha-D-glucosaminyl-pyrophosphate:dTDP-alpha-L-rhamnose rhamnosyltransferase activity"/>
    <property type="evidence" value="ECO:0007669"/>
    <property type="project" value="UniProtKB-EC"/>
</dbReference>
<name>A0A518B3H2_9BACT</name>
<reference evidence="4 5" key="1">
    <citation type="submission" date="2019-02" db="EMBL/GenBank/DDBJ databases">
        <title>Deep-cultivation of Planctomycetes and their phenomic and genomic characterization uncovers novel biology.</title>
        <authorList>
            <person name="Wiegand S."/>
            <person name="Jogler M."/>
            <person name="Boedeker C."/>
            <person name="Pinto D."/>
            <person name="Vollmers J."/>
            <person name="Rivas-Marin E."/>
            <person name="Kohn T."/>
            <person name="Peeters S.H."/>
            <person name="Heuer A."/>
            <person name="Rast P."/>
            <person name="Oberbeckmann S."/>
            <person name="Bunk B."/>
            <person name="Jeske O."/>
            <person name="Meyerdierks A."/>
            <person name="Storesund J.E."/>
            <person name="Kallscheuer N."/>
            <person name="Luecker S."/>
            <person name="Lage O.M."/>
            <person name="Pohl T."/>
            <person name="Merkel B.J."/>
            <person name="Hornburger P."/>
            <person name="Mueller R.-W."/>
            <person name="Bruemmer F."/>
            <person name="Labrenz M."/>
            <person name="Spormann A.M."/>
            <person name="Op den Camp H."/>
            <person name="Overmann J."/>
            <person name="Amann R."/>
            <person name="Jetten M.S.M."/>
            <person name="Mascher T."/>
            <person name="Medema M.H."/>
            <person name="Devos D.P."/>
            <person name="Kaster A.-K."/>
            <person name="Ovreas L."/>
            <person name="Rohde M."/>
            <person name="Galperin M.Y."/>
            <person name="Jogler C."/>
        </authorList>
    </citation>
    <scope>NUCLEOTIDE SEQUENCE [LARGE SCALE GENOMIC DNA]</scope>
    <source>
        <strain evidence="4 5">Pan216</strain>
    </source>
</reference>
<dbReference type="KEGG" id="knv:Pan216_24040"/>
<dbReference type="InterPro" id="IPR001173">
    <property type="entry name" value="Glyco_trans_2-like"/>
</dbReference>
<evidence type="ECO:0000259" key="2">
    <source>
        <dbReference type="Pfam" id="PF00535"/>
    </source>
</evidence>
<feature type="domain" description="Glycosyltransferase subfamily 4-like N-terminal" evidence="3">
    <location>
        <begin position="464"/>
        <end position="668"/>
    </location>
</feature>
<dbReference type="Pfam" id="PF13692">
    <property type="entry name" value="Glyco_trans_1_4"/>
    <property type="match status" value="1"/>
</dbReference>
<dbReference type="Pfam" id="PF13439">
    <property type="entry name" value="Glyco_transf_4"/>
    <property type="match status" value="1"/>
</dbReference>
<dbReference type="EMBL" id="CP036279">
    <property type="protein sequence ID" value="QDU61543.1"/>
    <property type="molecule type" value="Genomic_DNA"/>
</dbReference>
<dbReference type="InterPro" id="IPR029044">
    <property type="entry name" value="Nucleotide-diphossugar_trans"/>
</dbReference>
<evidence type="ECO:0000313" key="5">
    <source>
        <dbReference type="Proteomes" id="UP000317093"/>
    </source>
</evidence>
<keyword evidence="4" id="KW-0808">Transferase</keyword>